<dbReference type="InterPro" id="IPR004652">
    <property type="entry name" value="DusB-like"/>
</dbReference>
<proteinExistence type="inferred from homology"/>
<evidence type="ECO:0000256" key="6">
    <source>
        <dbReference type="ARBA" id="ARBA00022694"/>
    </source>
</evidence>
<dbReference type="PROSITE" id="PS01136">
    <property type="entry name" value="UPF0034"/>
    <property type="match status" value="1"/>
</dbReference>
<comment type="function">
    <text evidence="2 12">Catalyzes the synthesis of 5,6-dihydrouridine (D), a modified base found in the D-loop of most tRNAs, via the reduction of the C5-C6 double bond in target uridines.</text>
</comment>
<evidence type="ECO:0000256" key="4">
    <source>
        <dbReference type="ARBA" id="ARBA00022630"/>
    </source>
</evidence>
<dbReference type="NCBIfam" id="TIGR00737">
    <property type="entry name" value="nifR3_yhdG"/>
    <property type="match status" value="1"/>
</dbReference>
<comment type="cofactor">
    <cofactor evidence="1 12">
        <name>FMN</name>
        <dbReference type="ChEBI" id="CHEBI:58210"/>
    </cofactor>
</comment>
<dbReference type="InterPro" id="IPR035587">
    <property type="entry name" value="DUS-like_FMN-bd"/>
</dbReference>
<evidence type="ECO:0000256" key="10">
    <source>
        <dbReference type="ARBA" id="ARBA00048205"/>
    </source>
</evidence>
<organism evidence="15 16">
    <name type="scientific">Limnothrix redekei LRLZ20PSL1</name>
    <dbReference type="NCBI Taxonomy" id="3112953"/>
    <lineage>
        <taxon>Bacteria</taxon>
        <taxon>Bacillati</taxon>
        <taxon>Cyanobacteriota</taxon>
        <taxon>Cyanophyceae</taxon>
        <taxon>Pseudanabaenales</taxon>
        <taxon>Pseudanabaenaceae</taxon>
        <taxon>Limnothrix</taxon>
    </lineage>
</organism>
<evidence type="ECO:0000256" key="2">
    <source>
        <dbReference type="ARBA" id="ARBA00002790"/>
    </source>
</evidence>
<evidence type="ECO:0000256" key="1">
    <source>
        <dbReference type="ARBA" id="ARBA00001917"/>
    </source>
</evidence>
<dbReference type="InterPro" id="IPR018517">
    <property type="entry name" value="tRNA_hU_synthase_CS"/>
</dbReference>
<evidence type="ECO:0000313" key="16">
    <source>
        <dbReference type="Proteomes" id="UP001604335"/>
    </source>
</evidence>
<dbReference type="PIRSF" id="PIRSF006621">
    <property type="entry name" value="Dus"/>
    <property type="match status" value="1"/>
</dbReference>
<comment type="catalytic activity">
    <reaction evidence="11">
        <text>a 5,6-dihydrouridine in tRNA + NAD(+) = a uridine in tRNA + NADH + H(+)</text>
        <dbReference type="Rhea" id="RHEA:54452"/>
        <dbReference type="Rhea" id="RHEA-COMP:13339"/>
        <dbReference type="Rhea" id="RHEA-COMP:13887"/>
        <dbReference type="ChEBI" id="CHEBI:15378"/>
        <dbReference type="ChEBI" id="CHEBI:57540"/>
        <dbReference type="ChEBI" id="CHEBI:57945"/>
        <dbReference type="ChEBI" id="CHEBI:65315"/>
        <dbReference type="ChEBI" id="CHEBI:74443"/>
    </reaction>
</comment>
<dbReference type="Pfam" id="PF01207">
    <property type="entry name" value="Dus"/>
    <property type="match status" value="1"/>
</dbReference>
<dbReference type="PANTHER" id="PTHR45846:SF1">
    <property type="entry name" value="TRNA-DIHYDROURIDINE(47) SYNTHASE [NAD(P)(+)]-LIKE"/>
    <property type="match status" value="1"/>
</dbReference>
<evidence type="ECO:0000256" key="9">
    <source>
        <dbReference type="ARBA" id="ARBA00023002"/>
    </source>
</evidence>
<dbReference type="Proteomes" id="UP001604335">
    <property type="component" value="Unassembled WGS sequence"/>
</dbReference>
<reference evidence="16" key="1">
    <citation type="journal article" date="2024" name="Algal Res.">
        <title>Biochemical, toxicological and genomic investigation of a high-biomass producing Limnothrix strain isolated from Italian shallow drinking water reservoir.</title>
        <authorList>
            <person name="Simonazzi M."/>
            <person name="Shishido T.K."/>
            <person name="Delbaje E."/>
            <person name="Wahlsten M."/>
            <person name="Fewer D.P."/>
            <person name="Sivonen K."/>
            <person name="Pezzolesi L."/>
            <person name="Pistocchi R."/>
        </authorList>
    </citation>
    <scope>NUCLEOTIDE SEQUENCE [LARGE SCALE GENOMIC DNA]</scope>
    <source>
        <strain evidence="16">LRLZ20PSL1</strain>
    </source>
</reference>
<dbReference type="Gene3D" id="3.20.20.70">
    <property type="entry name" value="Aldolase class I"/>
    <property type="match status" value="1"/>
</dbReference>
<dbReference type="EMBL" id="JAZAQF010000078">
    <property type="protein sequence ID" value="MFG3818678.1"/>
    <property type="molecule type" value="Genomic_DNA"/>
</dbReference>
<dbReference type="CDD" id="cd02801">
    <property type="entry name" value="DUS_like_FMN"/>
    <property type="match status" value="1"/>
</dbReference>
<keyword evidence="4 12" id="KW-0285">Flavoprotein</keyword>
<dbReference type="InterPro" id="IPR013785">
    <property type="entry name" value="Aldolase_TIM"/>
</dbReference>
<evidence type="ECO:0000256" key="11">
    <source>
        <dbReference type="ARBA" id="ARBA00048802"/>
    </source>
</evidence>
<keyword evidence="3" id="KW-0820">tRNA-binding</keyword>
<evidence type="ECO:0000256" key="13">
    <source>
        <dbReference type="SAM" id="MobiDB-lite"/>
    </source>
</evidence>
<dbReference type="SUPFAM" id="SSF51395">
    <property type="entry name" value="FMN-linked oxidoreductases"/>
    <property type="match status" value="1"/>
</dbReference>
<evidence type="ECO:0000256" key="12">
    <source>
        <dbReference type="PIRNR" id="PIRNR006621"/>
    </source>
</evidence>
<feature type="domain" description="DUS-like FMN-binding" evidence="14">
    <location>
        <begin position="47"/>
        <end position="348"/>
    </location>
</feature>
<dbReference type="PANTHER" id="PTHR45846">
    <property type="entry name" value="TRNA-DIHYDROURIDINE(47) SYNTHASE [NAD(P)(+)]-LIKE"/>
    <property type="match status" value="1"/>
</dbReference>
<evidence type="ECO:0000256" key="7">
    <source>
        <dbReference type="ARBA" id="ARBA00022857"/>
    </source>
</evidence>
<evidence type="ECO:0000259" key="14">
    <source>
        <dbReference type="Pfam" id="PF01207"/>
    </source>
</evidence>
<keyword evidence="7" id="KW-0521">NADP</keyword>
<evidence type="ECO:0000256" key="5">
    <source>
        <dbReference type="ARBA" id="ARBA00022643"/>
    </source>
</evidence>
<protein>
    <recommendedName>
        <fullName evidence="12">tRNA-dihydrouridine synthase</fullName>
        <ecNumber evidence="12">1.3.1.-</ecNumber>
    </recommendedName>
</protein>
<feature type="region of interest" description="Disordered" evidence="13">
    <location>
        <begin position="360"/>
        <end position="379"/>
    </location>
</feature>
<dbReference type="InterPro" id="IPR024036">
    <property type="entry name" value="tRNA-dHydroUridine_Synthase_C"/>
</dbReference>
<sequence length="379" mass="41526">MPTVAAGDQCLDRPFRSPMLTLSPELKARLAEPLQIGSVTLQSRVLQAPLSGVTDLVFRRLVRRYAPTSMMYTEMVNATGLHYARQLPQIMEVSAEERPISIQLFDCRPQFLAEAAQMAVEEGADTVDINMGCPVNKITKNGGGSSLLRDPETAEAIVRAVVAAVNVPVTVKSRIGWNESEINIVDFARRMEAAGAAMLTIHGRTRAQGYNGPAKWIWIQRVKEAVSVPVIANGDIFSVEAAVRCLAETGADGVMCSRGTMGYPFLVGEIDHFLKTGELRPQPSPIERLRCAQEHLTMLAAYKGDRGVRQARKHMTWYAKGFYGAAELRGQLCRIETAAEGVALIDRTIAQIERHEAEFGTIGPESEQPNEPINEPVLA</sequence>
<comment type="catalytic activity">
    <reaction evidence="10">
        <text>a 5,6-dihydrouridine in tRNA + NADP(+) = a uridine in tRNA + NADPH + H(+)</text>
        <dbReference type="Rhea" id="RHEA:23624"/>
        <dbReference type="Rhea" id="RHEA-COMP:13339"/>
        <dbReference type="Rhea" id="RHEA-COMP:13887"/>
        <dbReference type="ChEBI" id="CHEBI:15378"/>
        <dbReference type="ChEBI" id="CHEBI:57783"/>
        <dbReference type="ChEBI" id="CHEBI:58349"/>
        <dbReference type="ChEBI" id="CHEBI:65315"/>
        <dbReference type="ChEBI" id="CHEBI:74443"/>
    </reaction>
</comment>
<name>A0ABW7CCW5_9CYAN</name>
<keyword evidence="6 12" id="KW-0819">tRNA processing</keyword>
<keyword evidence="5 12" id="KW-0288">FMN</keyword>
<keyword evidence="16" id="KW-1185">Reference proteome</keyword>
<evidence type="ECO:0000256" key="3">
    <source>
        <dbReference type="ARBA" id="ARBA00022555"/>
    </source>
</evidence>
<dbReference type="GO" id="GO:0016491">
    <property type="term" value="F:oxidoreductase activity"/>
    <property type="evidence" value="ECO:0007669"/>
    <property type="project" value="UniProtKB-KW"/>
</dbReference>
<accession>A0ABW7CCW5</accession>
<gene>
    <name evidence="15" type="primary">dusB</name>
    <name evidence="15" type="ORF">VPK24_13600</name>
</gene>
<evidence type="ECO:0000256" key="8">
    <source>
        <dbReference type="ARBA" id="ARBA00022884"/>
    </source>
</evidence>
<comment type="caution">
    <text evidence="15">The sequence shown here is derived from an EMBL/GenBank/DDBJ whole genome shotgun (WGS) entry which is preliminary data.</text>
</comment>
<comment type="similarity">
    <text evidence="12">Belongs to the dus family.</text>
</comment>
<keyword evidence="8" id="KW-0694">RNA-binding</keyword>
<dbReference type="Gene3D" id="1.10.1200.80">
    <property type="entry name" value="Putative flavin oxidoreducatase, domain 2"/>
    <property type="match status" value="1"/>
</dbReference>
<keyword evidence="9 12" id="KW-0560">Oxidoreductase</keyword>
<dbReference type="InterPro" id="IPR001269">
    <property type="entry name" value="DUS_fam"/>
</dbReference>
<dbReference type="EC" id="1.3.1.-" evidence="12"/>
<evidence type="ECO:0000313" key="15">
    <source>
        <dbReference type="EMBL" id="MFG3818678.1"/>
    </source>
</evidence>